<dbReference type="SUPFAM" id="SSF52540">
    <property type="entry name" value="P-loop containing nucleoside triphosphate hydrolases"/>
    <property type="match status" value="2"/>
</dbReference>
<dbReference type="CDD" id="cd18007">
    <property type="entry name" value="DEXHc_ATRX-like"/>
    <property type="match status" value="1"/>
</dbReference>
<feature type="region of interest" description="Disordered" evidence="9">
    <location>
        <begin position="1825"/>
        <end position="1881"/>
    </location>
</feature>
<dbReference type="PANTHER" id="PTHR45797">
    <property type="entry name" value="RAD54-LIKE"/>
    <property type="match status" value="1"/>
</dbReference>
<feature type="region of interest" description="Disordered" evidence="9">
    <location>
        <begin position="1537"/>
        <end position="1559"/>
    </location>
</feature>
<feature type="region of interest" description="Disordered" evidence="9">
    <location>
        <begin position="748"/>
        <end position="800"/>
    </location>
</feature>
<dbReference type="InterPro" id="IPR001650">
    <property type="entry name" value="Helicase_C-like"/>
</dbReference>
<evidence type="ECO:0000259" key="10">
    <source>
        <dbReference type="PROSITE" id="PS51192"/>
    </source>
</evidence>
<dbReference type="Pfam" id="PF00271">
    <property type="entry name" value="Helicase_C"/>
    <property type="match status" value="1"/>
</dbReference>
<dbReference type="InterPro" id="IPR000330">
    <property type="entry name" value="SNF2_N"/>
</dbReference>
<comment type="subcellular location">
    <subcellularLocation>
        <location evidence="1">Nucleus</location>
    </subcellularLocation>
</comment>
<feature type="compositionally biased region" description="Basic and acidic residues" evidence="9">
    <location>
        <begin position="1844"/>
        <end position="1855"/>
    </location>
</feature>
<feature type="region of interest" description="Disordered" evidence="9">
    <location>
        <begin position="505"/>
        <end position="542"/>
    </location>
</feature>
<dbReference type="InterPro" id="IPR038718">
    <property type="entry name" value="SNF2-like_sf"/>
</dbReference>
<dbReference type="InterPro" id="IPR014001">
    <property type="entry name" value="Helicase_ATP-bd"/>
</dbReference>
<feature type="compositionally biased region" description="Basic and acidic residues" evidence="9">
    <location>
        <begin position="1825"/>
        <end position="1835"/>
    </location>
</feature>
<dbReference type="Gene3D" id="3.40.50.10810">
    <property type="entry name" value="Tandem AAA-ATPase domain"/>
    <property type="match status" value="1"/>
</dbReference>
<dbReference type="PROSITE" id="PS51192">
    <property type="entry name" value="HELICASE_ATP_BIND_1"/>
    <property type="match status" value="1"/>
</dbReference>
<name>A0AAJ0C550_9PEZI</name>
<dbReference type="InterPro" id="IPR056026">
    <property type="entry name" value="DUF7607"/>
</dbReference>
<dbReference type="InterPro" id="IPR049730">
    <property type="entry name" value="SNF2/RAD54-like_C"/>
</dbReference>
<comment type="similarity">
    <text evidence="2">Belongs to the SNF2/RAD54 helicase family.</text>
</comment>
<sequence>MDLVQDNDPFIWDADRLRKELCTADRTWDAPPNLKFPHPDRLADKLLDLEIDGESLLIYRDMMGSLASLMVDLGINKVPQQLSFCAVVQLLQARSPAYRRWKKNQNGAPDIPDSDVDMDDHLPMPPISETSPALRSAEATAESSATALRSEDPGGIDQATATFPSASEEPPMKKQKRIVPTTISTSPRHSSMPNFIPTEADRFTHADPLSSHLQNSLQDGASDFAYLGAAKLTSQDMFGPDMSSDQDSADQFTWVKSGRLPPGRQLQVNRAMKKYLRLADSTADTPSTPSEKDKVLPLFGESDDEYDSDTYREMEMEEEERIKAAALERKMLSKDEVDGVISDAIQALADLWAETKKPVWDRKALGLWNRHKHAGIRRSEVDKALSRRKRLDARIARICKEMGQDKWRNRDELQRQTASLELSVFDREYECWLMKMLNNPTPPPKPNRLSRPTLPPKKPAATNEGDEEILTSDSDSGFDDFIVDDERMDIEPDLGDASMEDSRMELDPRLESSPGPSSPGPSSPGPSSPGPRTPGPSLLDHQTPASEAVDYDLTQIEDQQPTPDPETPSRHPPGTKNTPIDLAPSPADTTFQAPDRIPGLDDPAALVKVGSAYWERVNDPERLVVTVLHTWDLSERTSLLTCVEESGSDELWQKLIMRATEKGELSPVQDKMTEEDSIDKVAFMLARLFEVYASCSSARSRETARLRRPTIGRIHSHSSLFDKFCQLLRGVEPAPSAPAIPIKIKVKRPRNAAQDNDEPDVGVGDDEEEDIQTASSDSEDDLPLSPANKRRQRKVVRDRAAEDIQEINARQKKEYEERRRLLRERLAVSGSVSADMSQFIINDAKQDDQGFIYVHQHIAGRVKPHQVEGIRFMWNQVVVLRQGCLLAHTMGLGKTMQVITLLVAIAEASRSQDKSISSQVPGNLKKSKTLVLCPAGLVDNWVDELLIWSPQDTAHVSLLGSLSKINASLDAEQRKARVRRWAEDGGVLVIGYTMFVAMCKDDEMRDLLWQKPHIVIADEAHHLKKQQSQAHKATANFRTANRIAMTGTPLANNVGDYYAMINWVAPNYLGSPKDFTKDYEKPIKQGLYSDSSASDKRIALKKLHMLKQTVAPKVHRMGIAALKDDLPTKKEFVIYLRLTDVQMAAYRAYADHVLNDDKVTSQMAGPKIWAFVAILSSLLAHPYVFREKLQKRKDELAVAQGSRAGPSKSGSAAAKGSCLGLFNKSGLAGARSGRAEAATSTDDESNESRVEFPETLLSDVLATVSTRNIEDFDLSWKIMLLTRILDESKRAGDKVLVFSQLLTTLDFIEEVCRRQKRNFSRLDGNTPASERQSSVKRFNTDKGSDVYLITTKAGGVGLNIYGANRVVLFDFKFVPTDEQQAVGRAYRIGQKKPVYVYWLIAGGTFETVVQNRSVFKSQLASRIVDKKNPIAWSKRNGDYFKDPTIPPKAKNLAEYLGKDTVLDALLNSADLEDGIRSIIMTETFEEEDPDDNILTSEDRKEISDFIAMNQRRLREPEQTGRPATGSGLARVPAEWARRPTHGTPPQPAQVPAASPQTPLPLRFPIGARPNEPSSTSSLPAPAKTPLQEGAVVPEVPAQLLRAISPPRIVSQRASNPRPLGAMEPVAGAGTQIRGPVISPPQQPQLPAGPHSNVGQLNITSKKADFLRMLSVAYDALPLYRRKFLAPPHTVVAQVQETLDSQPQPMKGVVLLDHWVSLLKAVQHLNVAKSLIVGVIRPPKLAMMTRIELEQLIAQSTTMSELEFNAMLWNREGPDHLHNNSMRKSTSLGLSTTGDAADDAIDDAIGEAKVKATDMHVIMREIQRSKDCDGTADRPPRLPNWAQRELTKERSKKRDGSATPSIPQTPSRLRPGDSIDSPQVID</sequence>
<feature type="domain" description="Helicase ATP-binding" evidence="10">
    <location>
        <begin position="875"/>
        <end position="1067"/>
    </location>
</feature>
<evidence type="ECO:0000256" key="3">
    <source>
        <dbReference type="ARBA" id="ARBA00022741"/>
    </source>
</evidence>
<dbReference type="Pfam" id="PF00176">
    <property type="entry name" value="SNF2-rel_dom"/>
    <property type="match status" value="1"/>
</dbReference>
<evidence type="ECO:0000256" key="2">
    <source>
        <dbReference type="ARBA" id="ARBA00007025"/>
    </source>
</evidence>
<feature type="compositionally biased region" description="Polar residues" evidence="9">
    <location>
        <begin position="181"/>
        <end position="193"/>
    </location>
</feature>
<dbReference type="InterPro" id="IPR027417">
    <property type="entry name" value="P-loop_NTPase"/>
</dbReference>
<keyword evidence="3" id="KW-0547">Nucleotide-binding</keyword>
<evidence type="ECO:0008006" key="14">
    <source>
        <dbReference type="Google" id="ProtNLM"/>
    </source>
</evidence>
<dbReference type="Pfam" id="PF24580">
    <property type="entry name" value="DUF7607"/>
    <property type="match status" value="1"/>
</dbReference>
<evidence type="ECO:0000313" key="13">
    <source>
        <dbReference type="Proteomes" id="UP001244011"/>
    </source>
</evidence>
<feature type="compositionally biased region" description="Low complexity" evidence="9">
    <location>
        <begin position="133"/>
        <end position="148"/>
    </location>
</feature>
<evidence type="ECO:0000256" key="1">
    <source>
        <dbReference type="ARBA" id="ARBA00004123"/>
    </source>
</evidence>
<reference evidence="12" key="1">
    <citation type="submission" date="2023-06" db="EMBL/GenBank/DDBJ databases">
        <title>Genome-scale phylogeny and comparative genomics of the fungal order Sordariales.</title>
        <authorList>
            <consortium name="Lawrence Berkeley National Laboratory"/>
            <person name="Hensen N."/>
            <person name="Bonometti L."/>
            <person name="Westerberg I."/>
            <person name="Brannstrom I.O."/>
            <person name="Guillou S."/>
            <person name="Cros-Aarteil S."/>
            <person name="Calhoun S."/>
            <person name="Haridas S."/>
            <person name="Kuo A."/>
            <person name="Mondo S."/>
            <person name="Pangilinan J."/>
            <person name="Riley R."/>
            <person name="Labutti K."/>
            <person name="Andreopoulos B."/>
            <person name="Lipzen A."/>
            <person name="Chen C."/>
            <person name="Yanf M."/>
            <person name="Daum C."/>
            <person name="Ng V."/>
            <person name="Clum A."/>
            <person name="Steindorff A."/>
            <person name="Ohm R."/>
            <person name="Martin F."/>
            <person name="Silar P."/>
            <person name="Natvig D."/>
            <person name="Lalanne C."/>
            <person name="Gautier V."/>
            <person name="Ament-Velasquez S.L."/>
            <person name="Kruys A."/>
            <person name="Hutchinson M.I."/>
            <person name="Powell A.J."/>
            <person name="Barry K."/>
            <person name="Miller A.N."/>
            <person name="Grigoriev I.V."/>
            <person name="Debuchy R."/>
            <person name="Gladieux P."/>
            <person name="Thoren M.H."/>
            <person name="Johannesson H."/>
        </authorList>
    </citation>
    <scope>NUCLEOTIDE SEQUENCE</scope>
    <source>
        <strain evidence="12">8032-3</strain>
    </source>
</reference>
<dbReference type="GO" id="GO:0005634">
    <property type="term" value="C:nucleus"/>
    <property type="evidence" value="ECO:0007669"/>
    <property type="project" value="UniProtKB-SubCell"/>
</dbReference>
<protein>
    <recommendedName>
        <fullName evidence="14">Helicase ATP-binding domain-containing protein</fullName>
    </recommendedName>
</protein>
<dbReference type="CDD" id="cd18793">
    <property type="entry name" value="SF2_C_SNF"/>
    <property type="match status" value="1"/>
</dbReference>
<dbReference type="PROSITE" id="PS51194">
    <property type="entry name" value="HELICASE_CTER"/>
    <property type="match status" value="1"/>
</dbReference>
<dbReference type="PANTHER" id="PTHR45797:SF1">
    <property type="entry name" value="HELICASE ARIP4"/>
    <property type="match status" value="1"/>
</dbReference>
<evidence type="ECO:0000256" key="4">
    <source>
        <dbReference type="ARBA" id="ARBA00022801"/>
    </source>
</evidence>
<evidence type="ECO:0000313" key="12">
    <source>
        <dbReference type="EMBL" id="KAK1769173.1"/>
    </source>
</evidence>
<dbReference type="RefSeq" id="XP_060285386.1">
    <property type="nucleotide sequence ID" value="XM_060425976.1"/>
</dbReference>
<feature type="region of interest" description="Disordered" evidence="9">
    <location>
        <begin position="438"/>
        <end position="480"/>
    </location>
</feature>
<feature type="compositionally biased region" description="Acidic residues" evidence="9">
    <location>
        <begin position="755"/>
        <end position="782"/>
    </location>
</feature>
<proteinExistence type="inferred from homology"/>
<gene>
    <name evidence="12" type="ORF">QBC33DRAFT_513408</name>
</gene>
<evidence type="ECO:0000256" key="8">
    <source>
        <dbReference type="ARBA" id="ARBA00023242"/>
    </source>
</evidence>
<evidence type="ECO:0000256" key="9">
    <source>
        <dbReference type="SAM" id="MobiDB-lite"/>
    </source>
</evidence>
<evidence type="ECO:0000256" key="7">
    <source>
        <dbReference type="ARBA" id="ARBA00023125"/>
    </source>
</evidence>
<organism evidence="12 13">
    <name type="scientific">Phialemonium atrogriseum</name>
    <dbReference type="NCBI Taxonomy" id="1093897"/>
    <lineage>
        <taxon>Eukaryota</taxon>
        <taxon>Fungi</taxon>
        <taxon>Dikarya</taxon>
        <taxon>Ascomycota</taxon>
        <taxon>Pezizomycotina</taxon>
        <taxon>Sordariomycetes</taxon>
        <taxon>Sordariomycetidae</taxon>
        <taxon>Cephalothecales</taxon>
        <taxon>Cephalothecaceae</taxon>
        <taxon>Phialemonium</taxon>
    </lineage>
</organism>
<feature type="region of interest" description="Disordered" evidence="9">
    <location>
        <begin position="101"/>
        <end position="193"/>
    </location>
</feature>
<evidence type="ECO:0000256" key="5">
    <source>
        <dbReference type="ARBA" id="ARBA00022806"/>
    </source>
</evidence>
<dbReference type="GO" id="GO:0003677">
    <property type="term" value="F:DNA binding"/>
    <property type="evidence" value="ECO:0007669"/>
    <property type="project" value="UniProtKB-KW"/>
</dbReference>
<dbReference type="Gene3D" id="3.40.50.300">
    <property type="entry name" value="P-loop containing nucleotide triphosphate hydrolases"/>
    <property type="match status" value="1"/>
</dbReference>
<keyword evidence="13" id="KW-1185">Reference proteome</keyword>
<feature type="region of interest" description="Disordered" evidence="9">
    <location>
        <begin position="280"/>
        <end position="306"/>
    </location>
</feature>
<feature type="compositionally biased region" description="Acidic residues" evidence="9">
    <location>
        <begin position="464"/>
        <end position="480"/>
    </location>
</feature>
<dbReference type="GO" id="GO:0004386">
    <property type="term" value="F:helicase activity"/>
    <property type="evidence" value="ECO:0007669"/>
    <property type="project" value="UniProtKB-KW"/>
</dbReference>
<feature type="compositionally biased region" description="Pro residues" evidence="9">
    <location>
        <begin position="516"/>
        <end position="534"/>
    </location>
</feature>
<evidence type="ECO:0000259" key="11">
    <source>
        <dbReference type="PROSITE" id="PS51194"/>
    </source>
</evidence>
<feature type="region of interest" description="Disordered" evidence="9">
    <location>
        <begin position="557"/>
        <end position="598"/>
    </location>
</feature>
<keyword evidence="7" id="KW-0238">DNA-binding</keyword>
<dbReference type="EMBL" id="MU839003">
    <property type="protein sequence ID" value="KAK1769173.1"/>
    <property type="molecule type" value="Genomic_DNA"/>
</dbReference>
<dbReference type="InterPro" id="IPR044574">
    <property type="entry name" value="ARIP4-like"/>
</dbReference>
<keyword evidence="6" id="KW-0067">ATP-binding</keyword>
<keyword evidence="4" id="KW-0378">Hydrolase</keyword>
<keyword evidence="5" id="KW-0347">Helicase</keyword>
<dbReference type="GO" id="GO:0005524">
    <property type="term" value="F:ATP binding"/>
    <property type="evidence" value="ECO:0007669"/>
    <property type="project" value="UniProtKB-KW"/>
</dbReference>
<accession>A0AAJ0C550</accession>
<dbReference type="SMART" id="SM00487">
    <property type="entry name" value="DEXDc"/>
    <property type="match status" value="1"/>
</dbReference>
<feature type="domain" description="Helicase C-terminal" evidence="11">
    <location>
        <begin position="1280"/>
        <end position="1430"/>
    </location>
</feature>
<keyword evidence="8" id="KW-0539">Nucleus</keyword>
<dbReference type="GeneID" id="85309163"/>
<dbReference type="SMART" id="SM00490">
    <property type="entry name" value="HELICc"/>
    <property type="match status" value="1"/>
</dbReference>
<feature type="compositionally biased region" description="Polar residues" evidence="9">
    <location>
        <begin position="1857"/>
        <end position="1866"/>
    </location>
</feature>
<dbReference type="GO" id="GO:0016887">
    <property type="term" value="F:ATP hydrolysis activity"/>
    <property type="evidence" value="ECO:0007669"/>
    <property type="project" value="InterPro"/>
</dbReference>
<dbReference type="Proteomes" id="UP001244011">
    <property type="component" value="Unassembled WGS sequence"/>
</dbReference>
<comment type="caution">
    <text evidence="12">The sequence shown here is derived from an EMBL/GenBank/DDBJ whole genome shotgun (WGS) entry which is preliminary data.</text>
</comment>
<evidence type="ECO:0000256" key="6">
    <source>
        <dbReference type="ARBA" id="ARBA00022840"/>
    </source>
</evidence>